<reference evidence="1" key="1">
    <citation type="submission" date="2020-05" db="EMBL/GenBank/DDBJ databases">
        <authorList>
            <person name="Chiriac C."/>
            <person name="Salcher M."/>
            <person name="Ghai R."/>
            <person name="Kavagutti S V."/>
        </authorList>
    </citation>
    <scope>NUCLEOTIDE SEQUENCE</scope>
</reference>
<organism evidence="1">
    <name type="scientific">uncultured Caudovirales phage</name>
    <dbReference type="NCBI Taxonomy" id="2100421"/>
    <lineage>
        <taxon>Viruses</taxon>
        <taxon>Duplodnaviria</taxon>
        <taxon>Heunggongvirae</taxon>
        <taxon>Uroviricota</taxon>
        <taxon>Caudoviricetes</taxon>
        <taxon>Peduoviridae</taxon>
        <taxon>Maltschvirus</taxon>
        <taxon>Maltschvirus maltsch</taxon>
    </lineage>
</organism>
<gene>
    <name evidence="1" type="ORF">UFOVP1155_61</name>
</gene>
<name>A0A6J5QSU7_9CAUD</name>
<protein>
    <submittedName>
        <fullName evidence="1">Uncharacterized protein</fullName>
    </submittedName>
</protein>
<sequence>MSLREYALIIRIRVRVLVVTYTSTFRKETIREWI</sequence>
<evidence type="ECO:0000313" key="1">
    <source>
        <dbReference type="EMBL" id="CAB4187729.1"/>
    </source>
</evidence>
<accession>A0A6J5QSU7</accession>
<dbReference type="EMBL" id="LR797111">
    <property type="protein sequence ID" value="CAB4187729.1"/>
    <property type="molecule type" value="Genomic_DNA"/>
</dbReference>
<proteinExistence type="predicted"/>